<organism evidence="1 2">
    <name type="scientific">Cylicostephanus goldi</name>
    <name type="common">Nematode worm</name>
    <dbReference type="NCBI Taxonomy" id="71465"/>
    <lineage>
        <taxon>Eukaryota</taxon>
        <taxon>Metazoa</taxon>
        <taxon>Ecdysozoa</taxon>
        <taxon>Nematoda</taxon>
        <taxon>Chromadorea</taxon>
        <taxon>Rhabditida</taxon>
        <taxon>Rhabditina</taxon>
        <taxon>Rhabditomorpha</taxon>
        <taxon>Strongyloidea</taxon>
        <taxon>Strongylidae</taxon>
        <taxon>Cylicostephanus</taxon>
    </lineage>
</organism>
<dbReference type="Proteomes" id="UP000271889">
    <property type="component" value="Unassembled WGS sequence"/>
</dbReference>
<proteinExistence type="predicted"/>
<dbReference type="AlphaFoldDB" id="A0A3P6TS32"/>
<evidence type="ECO:0000313" key="1">
    <source>
        <dbReference type="EMBL" id="VDK68918.1"/>
    </source>
</evidence>
<name>A0A3P6TS32_CYLGO</name>
<reference evidence="1 2" key="1">
    <citation type="submission" date="2018-11" db="EMBL/GenBank/DDBJ databases">
        <authorList>
            <consortium name="Pathogen Informatics"/>
        </authorList>
    </citation>
    <scope>NUCLEOTIDE SEQUENCE [LARGE SCALE GENOMIC DNA]</scope>
</reference>
<sequence>MRATMTVPVDILRMWRKAVPSCSTLSKTSIFNEQTNLLLYD</sequence>
<protein>
    <submittedName>
        <fullName evidence="1">Uncharacterized protein</fullName>
    </submittedName>
</protein>
<keyword evidence="2" id="KW-1185">Reference proteome</keyword>
<accession>A0A3P6TS32</accession>
<gene>
    <name evidence="1" type="ORF">CGOC_LOCUS6461</name>
</gene>
<dbReference type="EMBL" id="UYRV01021172">
    <property type="protein sequence ID" value="VDK68918.1"/>
    <property type="molecule type" value="Genomic_DNA"/>
</dbReference>
<evidence type="ECO:0000313" key="2">
    <source>
        <dbReference type="Proteomes" id="UP000271889"/>
    </source>
</evidence>